<sequence>MRENHWNADVVVLKHVERTLQLHYYIASSLFRISSLFVPTFTLIWSCFTKSKKTMSFSHSPSETQAQSSQSTAVIPPHLVKRMQQEECFNCHQLGHWSGYCPSKSPNSKLVSPSPNAVQCSCGHGACEIKTSRSGRNFYTCPIKSGVKCKDFVKWCDEPLAERDLQPPTIKYPECACKAGVCRRVKGEEPGGGFKYYFTCPVKQGHGSCGYHVWEDEIKLLDGKSIVPTQRNRQRSLHDFWEECQNDETDYKLGSELSKRMKVTDYSEDPLTVPDKEDAGAALTVADSNRNGFPDFMVDGDDSEFINSVSWDNVEEEAFLSLSQISVPSRIRWRQIMFERRISSNASFGSCRMGWLGRLIFFHPAQSLNLPTPKPFFCCIFPSFNPIIVPKQRNVSNGPCNKLAIKSVSQQHAQLSTGCHTKVSGHIVSPSKSQDGERKSKASRHREVILFTQQQLLADLETLAPHEHESMKEAAETTFAILDVLQVDYKKFSDHVLDYINFASSIAEIDKSMENFLTMEDLNKFFEEEKMRLAQLQDDHVKNKALLEASKRDGQLLCEQVSHLEAMLNEKQNQLKFCELETLKIETRLGHLERNILATDITLKKTIMAKKQSEERQAKQIAAQEVMQKAKLELKNWFRV</sequence>
<evidence type="ECO:0000259" key="8">
    <source>
        <dbReference type="PROSITE" id="PS50158"/>
    </source>
</evidence>
<feature type="coiled-coil region" evidence="5">
    <location>
        <begin position="519"/>
        <end position="581"/>
    </location>
</feature>
<gene>
    <name evidence="10" type="primary">LOC106766599</name>
</gene>
<dbReference type="KEGG" id="vra:106766599"/>
<accession>A0A1S3ULD0</accession>
<evidence type="ECO:0000256" key="6">
    <source>
        <dbReference type="SAM" id="MobiDB-lite"/>
    </source>
</evidence>
<dbReference type="PROSITE" id="PS50158">
    <property type="entry name" value="ZF_CCHC"/>
    <property type="match status" value="1"/>
</dbReference>
<dbReference type="InterPro" id="IPR001878">
    <property type="entry name" value="Znf_CCHC"/>
</dbReference>
<dbReference type="Gene3D" id="4.10.60.10">
    <property type="entry name" value="Zinc finger, CCHC-type"/>
    <property type="match status" value="1"/>
</dbReference>
<evidence type="ECO:0000313" key="9">
    <source>
        <dbReference type="Proteomes" id="UP000087766"/>
    </source>
</evidence>
<dbReference type="InterPro" id="IPR018247">
    <property type="entry name" value="EF_Hand_1_Ca_BS"/>
</dbReference>
<evidence type="ECO:0000256" key="7">
    <source>
        <dbReference type="SAM" id="Phobius"/>
    </source>
</evidence>
<dbReference type="GO" id="GO:0003676">
    <property type="term" value="F:nucleic acid binding"/>
    <property type="evidence" value="ECO:0007669"/>
    <property type="project" value="InterPro"/>
</dbReference>
<dbReference type="InterPro" id="IPR010666">
    <property type="entry name" value="Znf_GRF"/>
</dbReference>
<dbReference type="PROSITE" id="PS00018">
    <property type="entry name" value="EF_HAND_1"/>
    <property type="match status" value="1"/>
</dbReference>
<dbReference type="PANTHER" id="PTHR33680">
    <property type="entry name" value="OS07G0190500 PROTEIN"/>
    <property type="match status" value="1"/>
</dbReference>
<reference evidence="10" key="2">
    <citation type="submission" date="2025-08" db="UniProtKB">
        <authorList>
            <consortium name="RefSeq"/>
        </authorList>
    </citation>
    <scope>IDENTIFICATION</scope>
    <source>
        <tissue evidence="10">Leaf</tissue>
    </source>
</reference>
<evidence type="ECO:0000256" key="3">
    <source>
        <dbReference type="ARBA" id="ARBA00022833"/>
    </source>
</evidence>
<dbReference type="GO" id="GO:0008270">
    <property type="term" value="F:zinc ion binding"/>
    <property type="evidence" value="ECO:0007669"/>
    <property type="project" value="UniProtKB-KW"/>
</dbReference>
<keyword evidence="9" id="KW-1185">Reference proteome</keyword>
<keyword evidence="3" id="KW-0862">Zinc</keyword>
<dbReference type="STRING" id="3916.A0A1S3ULD0"/>
<feature type="region of interest" description="Disordered" evidence="6">
    <location>
        <begin position="423"/>
        <end position="444"/>
    </location>
</feature>
<name>A0A1S3ULD0_VIGRR</name>
<dbReference type="RefSeq" id="XP_014506805.2">
    <property type="nucleotide sequence ID" value="XM_014651319.2"/>
</dbReference>
<dbReference type="Pfam" id="PF06839">
    <property type="entry name" value="Zn_ribbon_GRF"/>
    <property type="match status" value="1"/>
</dbReference>
<keyword evidence="7" id="KW-0812">Transmembrane</keyword>
<evidence type="ECO:0000313" key="10">
    <source>
        <dbReference type="RefSeq" id="XP_014506805.2"/>
    </source>
</evidence>
<proteinExistence type="predicted"/>
<feature type="compositionally biased region" description="Basic and acidic residues" evidence="6">
    <location>
        <begin position="434"/>
        <end position="444"/>
    </location>
</feature>
<evidence type="ECO:0000256" key="2">
    <source>
        <dbReference type="ARBA" id="ARBA00022771"/>
    </source>
</evidence>
<dbReference type="Proteomes" id="UP000087766">
    <property type="component" value="Chromosome 1"/>
</dbReference>
<keyword evidence="7" id="KW-0472">Membrane</keyword>
<evidence type="ECO:0000256" key="1">
    <source>
        <dbReference type="ARBA" id="ARBA00022723"/>
    </source>
</evidence>
<feature type="domain" description="CCHC-type" evidence="8">
    <location>
        <begin position="88"/>
        <end position="103"/>
    </location>
</feature>
<evidence type="ECO:0000256" key="4">
    <source>
        <dbReference type="PROSITE-ProRule" id="PRU00047"/>
    </source>
</evidence>
<organism evidence="9 10">
    <name type="scientific">Vigna radiata var. radiata</name>
    <name type="common">Mung bean</name>
    <name type="synonym">Phaseolus aureus</name>
    <dbReference type="NCBI Taxonomy" id="3916"/>
    <lineage>
        <taxon>Eukaryota</taxon>
        <taxon>Viridiplantae</taxon>
        <taxon>Streptophyta</taxon>
        <taxon>Embryophyta</taxon>
        <taxon>Tracheophyta</taxon>
        <taxon>Spermatophyta</taxon>
        <taxon>Magnoliopsida</taxon>
        <taxon>eudicotyledons</taxon>
        <taxon>Gunneridae</taxon>
        <taxon>Pentapetalae</taxon>
        <taxon>rosids</taxon>
        <taxon>fabids</taxon>
        <taxon>Fabales</taxon>
        <taxon>Fabaceae</taxon>
        <taxon>Papilionoideae</taxon>
        <taxon>50 kb inversion clade</taxon>
        <taxon>NPAAA clade</taxon>
        <taxon>indigoferoid/millettioid clade</taxon>
        <taxon>Phaseoleae</taxon>
        <taxon>Vigna</taxon>
    </lineage>
</organism>
<dbReference type="AlphaFoldDB" id="A0A1S3ULD0"/>
<evidence type="ECO:0000256" key="5">
    <source>
        <dbReference type="SAM" id="Coils"/>
    </source>
</evidence>
<keyword evidence="2 4" id="KW-0863">Zinc-finger</keyword>
<dbReference type="GeneID" id="106766599"/>
<dbReference type="OrthoDB" id="2425403at2759"/>
<dbReference type="SUPFAM" id="SSF57756">
    <property type="entry name" value="Retrovirus zinc finger-like domains"/>
    <property type="match status" value="1"/>
</dbReference>
<dbReference type="PANTHER" id="PTHR33680:SF1">
    <property type="entry name" value="OS05G0489500 PROTEIN"/>
    <property type="match status" value="1"/>
</dbReference>
<keyword evidence="5" id="KW-0175">Coiled coil</keyword>
<feature type="transmembrane region" description="Helical" evidence="7">
    <location>
        <begin position="22"/>
        <end position="48"/>
    </location>
</feature>
<keyword evidence="1" id="KW-0479">Metal-binding</keyword>
<reference evidence="9" key="1">
    <citation type="journal article" date="2014" name="Nat. Commun.">
        <title>Genome sequence of mungbean and insights into evolution within Vigna species.</title>
        <authorList>
            <person name="Kang Y.J."/>
            <person name="Kim S.K."/>
            <person name="Kim M.Y."/>
            <person name="Lestari P."/>
            <person name="Kim K.H."/>
            <person name="Ha B.K."/>
            <person name="Jun T.H."/>
            <person name="Hwang W.J."/>
            <person name="Lee T."/>
            <person name="Lee J."/>
            <person name="Shim S."/>
            <person name="Yoon M.Y."/>
            <person name="Jang Y.E."/>
            <person name="Han K.S."/>
            <person name="Taeprayoon P."/>
            <person name="Yoon N."/>
            <person name="Somta P."/>
            <person name="Tanya P."/>
            <person name="Kim K.S."/>
            <person name="Gwag J.G."/>
            <person name="Moon J.K."/>
            <person name="Lee Y.H."/>
            <person name="Park B.S."/>
            <person name="Bombarely A."/>
            <person name="Doyle J.J."/>
            <person name="Jackson S.A."/>
            <person name="Schafleitner R."/>
            <person name="Srinives P."/>
            <person name="Varshney R.K."/>
            <person name="Lee S.H."/>
        </authorList>
    </citation>
    <scope>NUCLEOTIDE SEQUENCE [LARGE SCALE GENOMIC DNA]</scope>
    <source>
        <strain evidence="9">cv. VC1973A</strain>
    </source>
</reference>
<protein>
    <submittedName>
        <fullName evidence="10">Uncharacterized protein LOC106766599</fullName>
    </submittedName>
</protein>
<keyword evidence="7" id="KW-1133">Transmembrane helix</keyword>
<dbReference type="InterPro" id="IPR036875">
    <property type="entry name" value="Znf_CCHC_sf"/>
</dbReference>